<reference evidence="1" key="2">
    <citation type="journal article" date="2021" name="PeerJ">
        <title>Extensive microbial diversity within the chicken gut microbiome revealed by metagenomics and culture.</title>
        <authorList>
            <person name="Gilroy R."/>
            <person name="Ravi A."/>
            <person name="Getino M."/>
            <person name="Pursley I."/>
            <person name="Horton D.L."/>
            <person name="Alikhan N.F."/>
            <person name="Baker D."/>
            <person name="Gharbi K."/>
            <person name="Hall N."/>
            <person name="Watson M."/>
            <person name="Adriaenssens E.M."/>
            <person name="Foster-Nyarko E."/>
            <person name="Jarju S."/>
            <person name="Secka A."/>
            <person name="Antonio M."/>
            <person name="Oren A."/>
            <person name="Chaudhuri R.R."/>
            <person name="La Ragione R."/>
            <person name="Hildebrand F."/>
            <person name="Pallen M.J."/>
        </authorList>
    </citation>
    <scope>NUCLEOTIDE SEQUENCE</scope>
    <source>
        <strain evidence="1">CHK152-2871</strain>
    </source>
</reference>
<dbReference type="AlphaFoldDB" id="A0A9D1FIY7"/>
<gene>
    <name evidence="1" type="ORF">IAA86_04880</name>
</gene>
<sequence length="158" mass="18059">MSINPVVAYSIQNIGKNMCFANPNRNYCTFDEQRVSQIVNEGENALGQIEEKLKTTNCEAVVLELLYILNRMLDNNVKGIDKLYPTLSRFNNTNSPNIQVMLSGIYRKTLVPDAYGPLNRMMIRQILYPNSPHFDPTEEIGGAILEYIRAYSSKELYK</sequence>
<proteinExistence type="predicted"/>
<comment type="caution">
    <text evidence="1">The sequence shown here is derived from an EMBL/GenBank/DDBJ whole genome shotgun (WGS) entry which is preliminary data.</text>
</comment>
<evidence type="ECO:0000313" key="2">
    <source>
        <dbReference type="Proteomes" id="UP000886865"/>
    </source>
</evidence>
<protein>
    <submittedName>
        <fullName evidence="1">Uncharacterized protein</fullName>
    </submittedName>
</protein>
<accession>A0A9D1FIY7</accession>
<name>A0A9D1FIY7_9BACT</name>
<dbReference type="EMBL" id="DVJQ01000042">
    <property type="protein sequence ID" value="HIS74337.1"/>
    <property type="molecule type" value="Genomic_DNA"/>
</dbReference>
<reference evidence="1" key="1">
    <citation type="submission" date="2020-10" db="EMBL/GenBank/DDBJ databases">
        <authorList>
            <person name="Gilroy R."/>
        </authorList>
    </citation>
    <scope>NUCLEOTIDE SEQUENCE</scope>
    <source>
        <strain evidence="1">CHK152-2871</strain>
    </source>
</reference>
<dbReference type="Proteomes" id="UP000886865">
    <property type="component" value="Unassembled WGS sequence"/>
</dbReference>
<evidence type="ECO:0000313" key="1">
    <source>
        <dbReference type="EMBL" id="HIS74337.1"/>
    </source>
</evidence>
<organism evidence="1 2">
    <name type="scientific">Candidatus Galligastranaerophilus intestinavium</name>
    <dbReference type="NCBI Taxonomy" id="2840836"/>
    <lineage>
        <taxon>Bacteria</taxon>
        <taxon>Candidatus Galligastranaerophilus</taxon>
    </lineage>
</organism>